<reference evidence="3" key="1">
    <citation type="journal article" date="2017" name="Nat. Commun.">
        <title>The asparagus genome sheds light on the origin and evolution of a young Y chromosome.</title>
        <authorList>
            <person name="Harkess A."/>
            <person name="Zhou J."/>
            <person name="Xu C."/>
            <person name="Bowers J.E."/>
            <person name="Van der Hulst R."/>
            <person name="Ayyampalayam S."/>
            <person name="Mercati F."/>
            <person name="Riccardi P."/>
            <person name="McKain M.R."/>
            <person name="Kakrana A."/>
            <person name="Tang H."/>
            <person name="Ray J."/>
            <person name="Groenendijk J."/>
            <person name="Arikit S."/>
            <person name="Mathioni S.M."/>
            <person name="Nakano M."/>
            <person name="Shan H."/>
            <person name="Telgmann-Rauber A."/>
            <person name="Kanno A."/>
            <person name="Yue Z."/>
            <person name="Chen H."/>
            <person name="Li W."/>
            <person name="Chen Y."/>
            <person name="Xu X."/>
            <person name="Zhang Y."/>
            <person name="Luo S."/>
            <person name="Chen H."/>
            <person name="Gao J."/>
            <person name="Mao Z."/>
            <person name="Pires J.C."/>
            <person name="Luo M."/>
            <person name="Kudrna D."/>
            <person name="Wing R.A."/>
            <person name="Meyers B.C."/>
            <person name="Yi K."/>
            <person name="Kong H."/>
            <person name="Lavrijsen P."/>
            <person name="Sunseri F."/>
            <person name="Falavigna A."/>
            <person name="Ye Y."/>
            <person name="Leebens-Mack J.H."/>
            <person name="Chen G."/>
        </authorList>
    </citation>
    <scope>NUCLEOTIDE SEQUENCE [LARGE SCALE GENOMIC DNA]</scope>
    <source>
        <strain evidence="3">cv. DH0086</strain>
    </source>
</reference>
<evidence type="ECO:0000313" key="2">
    <source>
        <dbReference type="EMBL" id="ONK74239.1"/>
    </source>
</evidence>
<accession>A0A5P1FBN5</accession>
<dbReference type="OrthoDB" id="1914474at2759"/>
<dbReference type="Proteomes" id="UP000243459">
    <property type="component" value="Chromosome 3"/>
</dbReference>
<dbReference type="PANTHER" id="PTHR35722:SF1">
    <property type="entry name" value="MAL D 1-ASSOCIATED PROTEIN"/>
    <property type="match status" value="1"/>
</dbReference>
<dbReference type="AlphaFoldDB" id="A0A5P1FBN5"/>
<evidence type="ECO:0000256" key="1">
    <source>
        <dbReference type="SAM" id="MobiDB-lite"/>
    </source>
</evidence>
<organism evidence="2 3">
    <name type="scientific">Asparagus officinalis</name>
    <name type="common">Garden asparagus</name>
    <dbReference type="NCBI Taxonomy" id="4686"/>
    <lineage>
        <taxon>Eukaryota</taxon>
        <taxon>Viridiplantae</taxon>
        <taxon>Streptophyta</taxon>
        <taxon>Embryophyta</taxon>
        <taxon>Tracheophyta</taxon>
        <taxon>Spermatophyta</taxon>
        <taxon>Magnoliopsida</taxon>
        <taxon>Liliopsida</taxon>
        <taxon>Asparagales</taxon>
        <taxon>Asparagaceae</taxon>
        <taxon>Asparagoideae</taxon>
        <taxon>Asparagus</taxon>
    </lineage>
</organism>
<proteinExistence type="predicted"/>
<name>A0A5P1FBN5_ASPOF</name>
<sequence length="199" mass="22406">MGWKWEDEGDDEQWNSISISSRKGKGGFGDLVNPNPRDSMEEHCSTRRIVRSSCRTEEVEPGRFVRKCDKTEEILRDCLGRPVEVVESKTERTEEDVTDEVTSGRHSFESSGVVPFNFPGLRSDIDSIERGLFGGLNQFLEAAEEMANGIFGSFNIPSRRNGETPPFGRSFPAEKQYERDASKQKDDPYSELAGEVTDV</sequence>
<dbReference type="EMBL" id="CM007383">
    <property type="protein sequence ID" value="ONK74239.1"/>
    <property type="molecule type" value="Genomic_DNA"/>
</dbReference>
<feature type="region of interest" description="Disordered" evidence="1">
    <location>
        <begin position="89"/>
        <end position="108"/>
    </location>
</feature>
<dbReference type="Gramene" id="ONK74239">
    <property type="protein sequence ID" value="ONK74239"/>
    <property type="gene ID" value="A4U43_C03F4220"/>
</dbReference>
<feature type="region of interest" description="Disordered" evidence="1">
    <location>
        <begin position="1"/>
        <end position="44"/>
    </location>
</feature>
<evidence type="ECO:0000313" key="3">
    <source>
        <dbReference type="Proteomes" id="UP000243459"/>
    </source>
</evidence>
<dbReference type="PANTHER" id="PTHR35722">
    <property type="entry name" value="MAL D 1-ASSOCIATED PROTEIN"/>
    <property type="match status" value="1"/>
</dbReference>
<feature type="region of interest" description="Disordered" evidence="1">
    <location>
        <begin position="155"/>
        <end position="199"/>
    </location>
</feature>
<protein>
    <recommendedName>
        <fullName evidence="4">Mal d 1-associated protein</fullName>
    </recommendedName>
</protein>
<dbReference type="InterPro" id="IPR053346">
    <property type="entry name" value="Fra_a_1-associated"/>
</dbReference>
<feature type="compositionally biased region" description="Basic and acidic residues" evidence="1">
    <location>
        <begin position="175"/>
        <end position="188"/>
    </location>
</feature>
<gene>
    <name evidence="2" type="ORF">A4U43_C03F4220</name>
</gene>
<evidence type="ECO:0008006" key="4">
    <source>
        <dbReference type="Google" id="ProtNLM"/>
    </source>
</evidence>
<dbReference type="OMA" id="GFPPVHD"/>
<keyword evidence="3" id="KW-1185">Reference proteome</keyword>